<organism evidence="3 4">
    <name type="scientific">Haemaphysalis longicornis</name>
    <name type="common">Bush tick</name>
    <dbReference type="NCBI Taxonomy" id="44386"/>
    <lineage>
        <taxon>Eukaryota</taxon>
        <taxon>Metazoa</taxon>
        <taxon>Ecdysozoa</taxon>
        <taxon>Arthropoda</taxon>
        <taxon>Chelicerata</taxon>
        <taxon>Arachnida</taxon>
        <taxon>Acari</taxon>
        <taxon>Parasitiformes</taxon>
        <taxon>Ixodida</taxon>
        <taxon>Ixodoidea</taxon>
        <taxon>Ixodidae</taxon>
        <taxon>Haemaphysalinae</taxon>
        <taxon>Haemaphysalis</taxon>
    </lineage>
</organism>
<keyword evidence="2" id="KW-0472">Membrane</keyword>
<proteinExistence type="predicted"/>
<reference evidence="3 4" key="1">
    <citation type="journal article" date="2020" name="Cell">
        <title>Large-Scale Comparative Analyses of Tick Genomes Elucidate Their Genetic Diversity and Vector Capacities.</title>
        <authorList>
            <consortium name="Tick Genome and Microbiome Consortium (TIGMIC)"/>
            <person name="Jia N."/>
            <person name="Wang J."/>
            <person name="Shi W."/>
            <person name="Du L."/>
            <person name="Sun Y."/>
            <person name="Zhan W."/>
            <person name="Jiang J.F."/>
            <person name="Wang Q."/>
            <person name="Zhang B."/>
            <person name="Ji P."/>
            <person name="Bell-Sakyi L."/>
            <person name="Cui X.M."/>
            <person name="Yuan T.T."/>
            <person name="Jiang B.G."/>
            <person name="Yang W.F."/>
            <person name="Lam T.T."/>
            <person name="Chang Q.C."/>
            <person name="Ding S.J."/>
            <person name="Wang X.J."/>
            <person name="Zhu J.G."/>
            <person name="Ruan X.D."/>
            <person name="Zhao L."/>
            <person name="Wei J.T."/>
            <person name="Ye R.Z."/>
            <person name="Que T.C."/>
            <person name="Du C.H."/>
            <person name="Zhou Y.H."/>
            <person name="Cheng J.X."/>
            <person name="Dai P.F."/>
            <person name="Guo W.B."/>
            <person name="Han X.H."/>
            <person name="Huang E.J."/>
            <person name="Li L.F."/>
            <person name="Wei W."/>
            <person name="Gao Y.C."/>
            <person name="Liu J.Z."/>
            <person name="Shao H.Z."/>
            <person name="Wang X."/>
            <person name="Wang C.C."/>
            <person name="Yang T.C."/>
            <person name="Huo Q.B."/>
            <person name="Li W."/>
            <person name="Chen H.Y."/>
            <person name="Chen S.E."/>
            <person name="Zhou L.G."/>
            <person name="Ni X.B."/>
            <person name="Tian J.H."/>
            <person name="Sheng Y."/>
            <person name="Liu T."/>
            <person name="Pan Y.S."/>
            <person name="Xia L.Y."/>
            <person name="Li J."/>
            <person name="Zhao F."/>
            <person name="Cao W.C."/>
        </authorList>
    </citation>
    <scope>NUCLEOTIDE SEQUENCE [LARGE SCALE GENOMIC DNA]</scope>
    <source>
        <strain evidence="3">HaeL-2018</strain>
    </source>
</reference>
<feature type="transmembrane region" description="Helical" evidence="2">
    <location>
        <begin position="139"/>
        <end position="160"/>
    </location>
</feature>
<dbReference type="Proteomes" id="UP000821853">
    <property type="component" value="Chromosome 2"/>
</dbReference>
<feature type="transmembrane region" description="Helical" evidence="2">
    <location>
        <begin position="166"/>
        <end position="194"/>
    </location>
</feature>
<sequence>MPAVSDLGQNGDVAANLSGLCSSDCTEGMASLLCSLLVRKLFTGRLLFWVQQQRYMYSVRRALERYKLERLNSWRRRCGLPPQYPLLYRLQRFVSRVLCASFCACCHRGRLDGADFQGGGRLLKSLQPNTFENRLLKSFVGFGVGALLTVLLSLTLARIYQQANFLVFLAVFACGTFLMLGSAFSGTVRCLVLLTLPQMFSREGRLALMAYVYFLVLTGPAENFAANVEVLSRGLSCGQEKVANETRHMLQAATSPLKAPRRQTVFTSKLRFSTGQKNSDGCWNGDPPKQASTESSDRRNNAKEWSMFLSMCHKSDSRPALLSLEEPYAAEFAPVALKFPKAVLTNLHKDDVPENPGFHDGPLHGGHESTCDRARGYVYCDLSAVNL</sequence>
<keyword evidence="2" id="KW-0812">Transmembrane</keyword>
<protein>
    <recommendedName>
        <fullName evidence="5">Transmembrane protein</fullName>
    </recommendedName>
</protein>
<evidence type="ECO:0000256" key="1">
    <source>
        <dbReference type="SAM" id="MobiDB-lite"/>
    </source>
</evidence>
<evidence type="ECO:0008006" key="5">
    <source>
        <dbReference type="Google" id="ProtNLM"/>
    </source>
</evidence>
<dbReference type="VEuPathDB" id="VectorBase:HLOH_048264"/>
<dbReference type="AlphaFoldDB" id="A0A9J6G282"/>
<evidence type="ECO:0000313" key="3">
    <source>
        <dbReference type="EMBL" id="KAH9369071.1"/>
    </source>
</evidence>
<dbReference type="PANTHER" id="PTHR21041">
    <property type="entry name" value="DENDRITIC CELL-SPECIFIC TRANSMEMBRANE PROTEIN"/>
    <property type="match status" value="1"/>
</dbReference>
<feature type="region of interest" description="Disordered" evidence="1">
    <location>
        <begin position="273"/>
        <end position="299"/>
    </location>
</feature>
<keyword evidence="2" id="KW-1133">Transmembrane helix</keyword>
<evidence type="ECO:0000313" key="4">
    <source>
        <dbReference type="Proteomes" id="UP000821853"/>
    </source>
</evidence>
<evidence type="ECO:0000256" key="2">
    <source>
        <dbReference type="SAM" id="Phobius"/>
    </source>
</evidence>
<keyword evidence="4" id="KW-1185">Reference proteome</keyword>
<dbReference type="EMBL" id="JABSTR010000004">
    <property type="protein sequence ID" value="KAH9369071.1"/>
    <property type="molecule type" value="Genomic_DNA"/>
</dbReference>
<name>A0A9J6G282_HAELO</name>
<accession>A0A9J6G282</accession>
<gene>
    <name evidence="3" type="ORF">HPB48_002585</name>
</gene>
<comment type="caution">
    <text evidence="3">The sequence shown here is derived from an EMBL/GenBank/DDBJ whole genome shotgun (WGS) entry which is preliminary data.</text>
</comment>
<dbReference type="PANTHER" id="PTHR21041:SF9">
    <property type="entry name" value="DENDRITIC CELL-SPECIFIC TRANSMEMBRANE PROTEIN-LIKE DOMAIN-CONTAINING PROTEIN"/>
    <property type="match status" value="1"/>
</dbReference>
<dbReference type="OrthoDB" id="6514499at2759"/>
<dbReference type="InterPro" id="IPR051856">
    <property type="entry name" value="CSR-E3_Ligase_Protein"/>
</dbReference>